<feature type="coiled-coil region" evidence="5">
    <location>
        <begin position="640"/>
        <end position="674"/>
    </location>
</feature>
<dbReference type="InterPro" id="IPR050729">
    <property type="entry name" value="Rho-GAP"/>
</dbReference>
<feature type="transmembrane region" description="Helical" evidence="7">
    <location>
        <begin position="1292"/>
        <end position="1310"/>
    </location>
</feature>
<dbReference type="InterPro" id="IPR000198">
    <property type="entry name" value="RhoGAP_dom"/>
</dbReference>
<keyword evidence="3 4" id="KW-0862">Zinc</keyword>
<protein>
    <submittedName>
        <fullName evidence="10">Rho-type GTPase-activating protein 2</fullName>
    </submittedName>
</protein>
<dbReference type="FunFam" id="2.10.110.10:FF:000044">
    <property type="entry name" value="Rho GTPase activator Rga"/>
    <property type="match status" value="1"/>
</dbReference>
<dbReference type="OrthoDB" id="79452at2759"/>
<evidence type="ECO:0000256" key="6">
    <source>
        <dbReference type="SAM" id="MobiDB-lite"/>
    </source>
</evidence>
<feature type="compositionally biased region" description="Polar residues" evidence="6">
    <location>
        <begin position="433"/>
        <end position="443"/>
    </location>
</feature>
<dbReference type="FunCoup" id="B2W3Q7">
    <property type="interactions" value="136"/>
</dbReference>
<dbReference type="Gene3D" id="2.10.110.10">
    <property type="entry name" value="Cysteine Rich Protein"/>
    <property type="match status" value="2"/>
</dbReference>
<dbReference type="Pfam" id="PF00620">
    <property type="entry name" value="RhoGAP"/>
    <property type="match status" value="1"/>
</dbReference>
<dbReference type="eggNOG" id="KOG1704">
    <property type="taxonomic scope" value="Eukaryota"/>
</dbReference>
<dbReference type="CDD" id="cd09395">
    <property type="entry name" value="LIM2_Rga"/>
    <property type="match status" value="1"/>
</dbReference>
<keyword evidence="5" id="KW-0175">Coiled coil</keyword>
<gene>
    <name evidence="10" type="ORF">PTRG_05107</name>
</gene>
<feature type="domain" description="Rho-GAP" evidence="9">
    <location>
        <begin position="986"/>
        <end position="1173"/>
    </location>
</feature>
<dbReference type="PROSITE" id="PS00478">
    <property type="entry name" value="LIM_DOMAIN_1"/>
    <property type="match status" value="1"/>
</dbReference>
<dbReference type="SMART" id="SM00324">
    <property type="entry name" value="RhoGAP"/>
    <property type="match status" value="1"/>
</dbReference>
<feature type="compositionally biased region" description="Basic and acidic residues" evidence="6">
    <location>
        <begin position="282"/>
        <end position="313"/>
    </location>
</feature>
<dbReference type="GO" id="GO:0007165">
    <property type="term" value="P:signal transduction"/>
    <property type="evidence" value="ECO:0007669"/>
    <property type="project" value="InterPro"/>
</dbReference>
<dbReference type="SUPFAM" id="SSF48350">
    <property type="entry name" value="GTPase activation domain, GAP"/>
    <property type="match status" value="1"/>
</dbReference>
<dbReference type="SMART" id="SM00132">
    <property type="entry name" value="LIM"/>
    <property type="match status" value="2"/>
</dbReference>
<dbReference type="Proteomes" id="UP000001471">
    <property type="component" value="Unassembled WGS sequence"/>
</dbReference>
<evidence type="ECO:0000256" key="5">
    <source>
        <dbReference type="SAM" id="Coils"/>
    </source>
</evidence>
<feature type="compositionally biased region" description="Polar residues" evidence="6">
    <location>
        <begin position="1202"/>
        <end position="1218"/>
    </location>
</feature>
<feature type="compositionally biased region" description="Polar residues" evidence="6">
    <location>
        <begin position="488"/>
        <end position="498"/>
    </location>
</feature>
<reference evidence="11" key="1">
    <citation type="journal article" date="2013" name="G3 (Bethesda)">
        <title>Comparative genomics of a plant-pathogenic fungus, Pyrenophora tritici-repentis, reveals transduplication and the impact of repeat elements on pathogenicity and population divergence.</title>
        <authorList>
            <person name="Manning V.A."/>
            <person name="Pandelova I."/>
            <person name="Dhillon B."/>
            <person name="Wilhelm L.J."/>
            <person name="Goodwin S.B."/>
            <person name="Berlin A.M."/>
            <person name="Figueroa M."/>
            <person name="Freitag M."/>
            <person name="Hane J.K."/>
            <person name="Henrissat B."/>
            <person name="Holman W.H."/>
            <person name="Kodira C.D."/>
            <person name="Martin J."/>
            <person name="Oliver R.P."/>
            <person name="Robbertse B."/>
            <person name="Schackwitz W."/>
            <person name="Schwartz D.C."/>
            <person name="Spatafora J.W."/>
            <person name="Turgeon B.G."/>
            <person name="Yandava C."/>
            <person name="Young S."/>
            <person name="Zhou S."/>
            <person name="Zeng Q."/>
            <person name="Grigoriev I.V."/>
            <person name="Ma L.-J."/>
            <person name="Ciuffetti L.M."/>
        </authorList>
    </citation>
    <scope>NUCLEOTIDE SEQUENCE [LARGE SCALE GENOMIC DNA]</scope>
    <source>
        <strain evidence="11">Pt-1C-BFP</strain>
    </source>
</reference>
<dbReference type="Pfam" id="PF00412">
    <property type="entry name" value="LIM"/>
    <property type="match status" value="1"/>
</dbReference>
<feature type="region of interest" description="Disordered" evidence="6">
    <location>
        <begin position="610"/>
        <end position="637"/>
    </location>
</feature>
<dbReference type="FunFam" id="1.10.555.10:FF:000043">
    <property type="entry name" value="Rho GTPase activator Rga"/>
    <property type="match status" value="1"/>
</dbReference>
<dbReference type="PROSITE" id="PS50023">
    <property type="entry name" value="LIM_DOMAIN_2"/>
    <property type="match status" value="1"/>
</dbReference>
<feature type="coiled-coil region" evidence="5">
    <location>
        <begin position="729"/>
        <end position="767"/>
    </location>
</feature>
<dbReference type="InterPro" id="IPR008936">
    <property type="entry name" value="Rho_GTPase_activation_prot"/>
</dbReference>
<feature type="region of interest" description="Disordered" evidence="6">
    <location>
        <begin position="135"/>
        <end position="582"/>
    </location>
</feature>
<keyword evidence="2 4" id="KW-0479">Metal-binding</keyword>
<keyword evidence="4" id="KW-0440">LIM domain</keyword>
<dbReference type="GO" id="GO:0046872">
    <property type="term" value="F:metal ion binding"/>
    <property type="evidence" value="ECO:0007669"/>
    <property type="project" value="UniProtKB-KW"/>
</dbReference>
<feature type="compositionally biased region" description="Basic and acidic residues" evidence="6">
    <location>
        <begin position="375"/>
        <end position="390"/>
    </location>
</feature>
<dbReference type="InterPro" id="IPR001781">
    <property type="entry name" value="Znf_LIM"/>
</dbReference>
<dbReference type="eggNOG" id="KOG1453">
    <property type="taxonomic scope" value="Eukaryota"/>
</dbReference>
<dbReference type="OMA" id="GFERSPQ"/>
<dbReference type="GO" id="GO:0005096">
    <property type="term" value="F:GTPase activator activity"/>
    <property type="evidence" value="ECO:0007669"/>
    <property type="project" value="UniProtKB-KW"/>
</dbReference>
<dbReference type="EMBL" id="DS231618">
    <property type="protein sequence ID" value="EDU48014.1"/>
    <property type="molecule type" value="Genomic_DNA"/>
</dbReference>
<dbReference type="HOGENOM" id="CLU_003874_0_0_1"/>
<keyword evidence="7" id="KW-1133">Transmembrane helix</keyword>
<dbReference type="CDD" id="cd00159">
    <property type="entry name" value="RhoGAP"/>
    <property type="match status" value="1"/>
</dbReference>
<sequence>MESPGAYPESPIDDEIVYPCKGCGEILEEGKAFELAGNRWHIDCFRCNTCGTLLDSDANLLLLGDGSLICNNCTYSCNHCGNKIEDLAILTGDQAFCANCFRCRNCKRKIENLRYARTSQGIFCMSCHESLMARRRKKSKKPPSVAPKVDKSLPALPPQEQSTASNFTPDLDTPSDVLSEPTTTDVSPRPPTSRRGDSSSNFRRDASPAADLSRRDNATLPATTYNKDSSRSEPADNGDDGILLPFALDPNPAPGPSPLGRPISKYNDRALGAKSAGNGDGKSGRDYFNRPTGDHREKLKENSSREASKERRLTQTQNPHIAFQEKGRQPSDTLVDTLRKKKEAPSESPSAEPRSKSQHASPAPSSAPEPFKLQDVPKNKKAEAKRKDSEDAVSPPPRQQPHSSSNNDMSARLSRPLLEPTFTSSPPLAGQDSPDTSESSFGSNAVLERPARGDSLKPSTLKPSAPLSRSEKRVPSPTTPTANHPERTSSTAAASAQLNAGLGITNPADSPSRSEVPVLPARSGGRPAPPPSTDTFTSPRAPPQLPTTQLHKPSESTSSAQSEASRDGYPPGGLPRYSHQGDFSMDEDFARLLGNQEGREDKESVIVGSITSRGHKKWPTNGSIDISSPTVASPDTKEEGANLRNELRRAQQRIAELEAEKNGLQESMHSAADIKQANTVLREKRNTMAVLDTQREMVIRELEIMTEHLKHAKNSQGNMDIHQLKSDILKDFANALQKLKDNLGNQIEDLITKRSELTEEISNLIQMKDKGFQEYESLTAANARLSAMNRDLVENIQTSLKNNKKPGQTADVSANGLGIYNAQHKGGKSEISVDAQTIPHEHSYANLHDADAEPTIAQPQVVNIRKTGKPTKFSTWKKGGQAITKNVTKGFKGAFGSEQKQEDYNIKVIGTPYGSTHTQPDLASLSTMSTMSSSIKSREQDQGTPRGWFGGKPVAPNSRNPQYRPMNPNESSTNLVADASTVLFGSDLTARCEFEKQMIPRIVSRCIEEVELRGMDVEGIYRKSGGTSQVNQVRSGFEADSEYDISDPDLDIHSVTSAMKNYFRRLPVPLITYDVYDQFLEAGQLEEPSAQSKALIAAVNEIPKAHRDTLQFLVFHLSRVIQHASDNLMTPLNVAVVFAPTIMRPMDIQRELTDVQQQRVAVQALLENYKTVFGDDRAPAPPQVEHSSDDSVHSLVDVDSPHISSVPSDYESQSVKTDTQAERIEREEKIEQEAKDIKDKAAAKKDAAKDKINKNADNPVVLSNAVGLAVVGGIVGFGAYRQYARGELTSKVVAVWAAAIGLFGVGDYYVSQYFFKRNPPQ</sequence>
<dbReference type="PANTHER" id="PTHR23176">
    <property type="entry name" value="RHO/RAC/CDC GTPASE-ACTIVATING PROTEIN"/>
    <property type="match status" value="1"/>
</dbReference>
<evidence type="ECO:0000256" key="4">
    <source>
        <dbReference type="PROSITE-ProRule" id="PRU00125"/>
    </source>
</evidence>
<dbReference type="CDD" id="cd09394">
    <property type="entry name" value="LIM1_Rga"/>
    <property type="match status" value="1"/>
</dbReference>
<feature type="region of interest" description="Disordered" evidence="6">
    <location>
        <begin position="937"/>
        <end position="963"/>
    </location>
</feature>
<keyword evidence="1" id="KW-0343">GTPase activation</keyword>
<feature type="compositionally biased region" description="Basic and acidic residues" evidence="6">
    <location>
        <begin position="1219"/>
        <end position="1250"/>
    </location>
</feature>
<evidence type="ECO:0000256" key="3">
    <source>
        <dbReference type="ARBA" id="ARBA00022833"/>
    </source>
</evidence>
<evidence type="ECO:0000259" key="9">
    <source>
        <dbReference type="PROSITE" id="PS50238"/>
    </source>
</evidence>
<keyword evidence="7" id="KW-0472">Membrane</keyword>
<evidence type="ECO:0000313" key="11">
    <source>
        <dbReference type="Proteomes" id="UP000001471"/>
    </source>
</evidence>
<accession>B2W3Q7</accession>
<keyword evidence="7" id="KW-0812">Transmembrane</keyword>
<feature type="compositionally biased region" description="Polar residues" evidence="6">
    <location>
        <begin position="620"/>
        <end position="633"/>
    </location>
</feature>
<evidence type="ECO:0000313" key="10">
    <source>
        <dbReference type="EMBL" id="EDU48014.1"/>
    </source>
</evidence>
<organism evidence="10 11">
    <name type="scientific">Pyrenophora tritici-repentis (strain Pt-1C-BFP)</name>
    <name type="common">Wheat tan spot fungus</name>
    <name type="synonym">Drechslera tritici-repentis</name>
    <dbReference type="NCBI Taxonomy" id="426418"/>
    <lineage>
        <taxon>Eukaryota</taxon>
        <taxon>Fungi</taxon>
        <taxon>Dikarya</taxon>
        <taxon>Ascomycota</taxon>
        <taxon>Pezizomycotina</taxon>
        <taxon>Dothideomycetes</taxon>
        <taxon>Pleosporomycetidae</taxon>
        <taxon>Pleosporales</taxon>
        <taxon>Pleosporineae</taxon>
        <taxon>Pleosporaceae</taxon>
        <taxon>Pyrenophora</taxon>
    </lineage>
</organism>
<proteinExistence type="predicted"/>
<dbReference type="PANTHER" id="PTHR23176:SF128">
    <property type="entry name" value="RHO GTPASE-ACTIVATING PROTEIN RGD1"/>
    <property type="match status" value="1"/>
</dbReference>
<feature type="domain" description="LIM zinc-binding" evidence="8">
    <location>
        <begin position="18"/>
        <end position="80"/>
    </location>
</feature>
<feature type="transmembrane region" description="Helical" evidence="7">
    <location>
        <begin position="1261"/>
        <end position="1280"/>
    </location>
</feature>
<feature type="compositionally biased region" description="Polar residues" evidence="6">
    <location>
        <begin position="159"/>
        <end position="168"/>
    </location>
</feature>
<dbReference type="InParanoid" id="B2W3Q7"/>
<feature type="compositionally biased region" description="Basic and acidic residues" evidence="6">
    <location>
        <begin position="194"/>
        <end position="217"/>
    </location>
</feature>
<evidence type="ECO:0000256" key="2">
    <source>
        <dbReference type="ARBA" id="ARBA00022723"/>
    </source>
</evidence>
<feature type="region of interest" description="Disordered" evidence="6">
    <location>
        <begin position="1174"/>
        <end position="1250"/>
    </location>
</feature>
<evidence type="ECO:0000256" key="7">
    <source>
        <dbReference type="SAM" id="Phobius"/>
    </source>
</evidence>
<dbReference type="GO" id="GO:0005938">
    <property type="term" value="C:cell cortex"/>
    <property type="evidence" value="ECO:0007669"/>
    <property type="project" value="UniProtKB-ARBA"/>
</dbReference>
<evidence type="ECO:0000259" key="8">
    <source>
        <dbReference type="PROSITE" id="PS50023"/>
    </source>
</evidence>
<evidence type="ECO:0000256" key="1">
    <source>
        <dbReference type="ARBA" id="ARBA00022468"/>
    </source>
</evidence>
<dbReference type="STRING" id="426418.B2W3Q7"/>
<name>B2W3Q7_PYRTR</name>
<dbReference type="PROSITE" id="PS50238">
    <property type="entry name" value="RHOGAP"/>
    <property type="match status" value="1"/>
</dbReference>
<dbReference type="Gene3D" id="1.10.555.10">
    <property type="entry name" value="Rho GTPase activation protein"/>
    <property type="match status" value="1"/>
</dbReference>